<evidence type="ECO:0000256" key="2">
    <source>
        <dbReference type="ARBA" id="ARBA00011738"/>
    </source>
</evidence>
<reference evidence="10" key="1">
    <citation type="submission" date="2014-01" db="EMBL/GenBank/DDBJ databases">
        <title>The Genome Sequence of Anopheles melas CM1001059_A (V2).</title>
        <authorList>
            <consortium name="The Broad Institute Genomics Platform"/>
            <person name="Neafsey D.E."/>
            <person name="Besansky N."/>
            <person name="Howell P."/>
            <person name="Walton C."/>
            <person name="Young S.K."/>
            <person name="Zeng Q."/>
            <person name="Gargeya S."/>
            <person name="Fitzgerald M."/>
            <person name="Haas B."/>
            <person name="Abouelleil A."/>
            <person name="Allen A.W."/>
            <person name="Alvarado L."/>
            <person name="Arachchi H.M."/>
            <person name="Berlin A.M."/>
            <person name="Chapman S.B."/>
            <person name="Gainer-Dewar J."/>
            <person name="Goldberg J."/>
            <person name="Griggs A."/>
            <person name="Gujja S."/>
            <person name="Hansen M."/>
            <person name="Howarth C."/>
            <person name="Imamovic A."/>
            <person name="Ireland A."/>
            <person name="Larimer J."/>
            <person name="McCowan C."/>
            <person name="Murphy C."/>
            <person name="Pearson M."/>
            <person name="Poon T.W."/>
            <person name="Priest M."/>
            <person name="Roberts A."/>
            <person name="Saif S."/>
            <person name="Shea T."/>
            <person name="Sisk P."/>
            <person name="Sykes S."/>
            <person name="Wortman J."/>
            <person name="Nusbaum C."/>
            <person name="Birren B."/>
        </authorList>
    </citation>
    <scope>NUCLEOTIDE SEQUENCE [LARGE SCALE GENOMIC DNA]</scope>
    <source>
        <strain evidence="10">CM1001059</strain>
    </source>
</reference>
<dbReference type="SFLD" id="SFLDS00019">
    <property type="entry name" value="Glutathione_Transferase_(cytos"/>
    <property type="match status" value="2"/>
</dbReference>
<organism evidence="9 10">
    <name type="scientific">Anopheles melas</name>
    <dbReference type="NCBI Taxonomy" id="34690"/>
    <lineage>
        <taxon>Eukaryota</taxon>
        <taxon>Metazoa</taxon>
        <taxon>Ecdysozoa</taxon>
        <taxon>Arthropoda</taxon>
        <taxon>Hexapoda</taxon>
        <taxon>Insecta</taxon>
        <taxon>Pterygota</taxon>
        <taxon>Neoptera</taxon>
        <taxon>Endopterygota</taxon>
        <taxon>Diptera</taxon>
        <taxon>Nematocera</taxon>
        <taxon>Culicoidea</taxon>
        <taxon>Culicidae</taxon>
        <taxon>Anophelinae</taxon>
        <taxon>Anopheles</taxon>
    </lineage>
</organism>
<dbReference type="Pfam" id="PF13409">
    <property type="entry name" value="GST_N_2"/>
    <property type="match status" value="1"/>
</dbReference>
<dbReference type="InterPro" id="IPR040079">
    <property type="entry name" value="Glutathione_S-Trfase"/>
</dbReference>
<dbReference type="VEuPathDB" id="VectorBase:AMEC013711"/>
<comment type="subunit">
    <text evidence="2">Homodimer.</text>
</comment>
<dbReference type="EnsemblMetazoa" id="AMEC013711-RA">
    <property type="protein sequence ID" value="AMEC013711-PA"/>
    <property type="gene ID" value="AMEC013711"/>
</dbReference>
<dbReference type="InterPro" id="IPR004045">
    <property type="entry name" value="Glutathione_S-Trfase_N"/>
</dbReference>
<evidence type="ECO:0000256" key="5">
    <source>
        <dbReference type="ARBA" id="ARBA00041523"/>
    </source>
</evidence>
<dbReference type="Gene3D" id="1.20.1050.10">
    <property type="match status" value="2"/>
</dbReference>
<dbReference type="AlphaFoldDB" id="A0A182U4E8"/>
<evidence type="ECO:0000259" key="8">
    <source>
        <dbReference type="PROSITE" id="PS50405"/>
    </source>
</evidence>
<feature type="domain" description="GST C-terminal" evidence="8">
    <location>
        <begin position="85"/>
        <end position="207"/>
    </location>
</feature>
<dbReference type="Pfam" id="PF00043">
    <property type="entry name" value="GST_C"/>
    <property type="match status" value="1"/>
</dbReference>
<accession>A0A182U4E8</accession>
<name>A0A182U4E8_9DIPT</name>
<dbReference type="SFLD" id="SFLDG00358">
    <property type="entry name" value="Main_(cytGST)"/>
    <property type="match status" value="2"/>
</dbReference>
<evidence type="ECO:0000259" key="7">
    <source>
        <dbReference type="PROSITE" id="PS50404"/>
    </source>
</evidence>
<dbReference type="PANTHER" id="PTHR43969:SF9">
    <property type="entry name" value="GLUTATHIONE S TRANSFERASE D10, ISOFORM A-RELATED"/>
    <property type="match status" value="1"/>
</dbReference>
<dbReference type="Pfam" id="PF13410">
    <property type="entry name" value="GST_C_2"/>
    <property type="match status" value="1"/>
</dbReference>
<dbReference type="GO" id="GO:0006749">
    <property type="term" value="P:glutathione metabolic process"/>
    <property type="evidence" value="ECO:0007669"/>
    <property type="project" value="TreeGrafter"/>
</dbReference>
<feature type="domain" description="GST N-terminal" evidence="7">
    <location>
        <begin position="184"/>
        <end position="264"/>
    </location>
</feature>
<dbReference type="GO" id="GO:0004364">
    <property type="term" value="F:glutathione transferase activity"/>
    <property type="evidence" value="ECO:0007669"/>
    <property type="project" value="UniProtKB-EC"/>
</dbReference>
<dbReference type="InterPro" id="IPR036282">
    <property type="entry name" value="Glutathione-S-Trfase_C_sf"/>
</dbReference>
<dbReference type="InterPro" id="IPR004046">
    <property type="entry name" value="GST_C"/>
</dbReference>
<evidence type="ECO:0000256" key="4">
    <source>
        <dbReference type="ARBA" id="ARBA00022679"/>
    </source>
</evidence>
<keyword evidence="10" id="KW-1185">Reference proteome</keyword>
<dbReference type="FunFam" id="1.20.1050.10:FF:000007">
    <property type="entry name" value="Glutathione S-transferase 1-1"/>
    <property type="match status" value="2"/>
</dbReference>
<comment type="similarity">
    <text evidence="1">Belongs to the GST superfamily. Theta family.</text>
</comment>
<dbReference type="PROSITE" id="PS50404">
    <property type="entry name" value="GST_NTER"/>
    <property type="match status" value="2"/>
</dbReference>
<feature type="domain" description="GST N-terminal" evidence="7">
    <location>
        <begin position="1"/>
        <end position="79"/>
    </location>
</feature>
<evidence type="ECO:0000313" key="9">
    <source>
        <dbReference type="EnsemblMetazoa" id="AMEC013711-PA"/>
    </source>
</evidence>
<dbReference type="Pfam" id="PF13417">
    <property type="entry name" value="GST_N_3"/>
    <property type="match status" value="1"/>
</dbReference>
<dbReference type="InterPro" id="IPR010987">
    <property type="entry name" value="Glutathione-S-Trfase_C-like"/>
</dbReference>
<feature type="domain" description="GST C-terminal" evidence="8">
    <location>
        <begin position="270"/>
        <end position="391"/>
    </location>
</feature>
<dbReference type="SUPFAM" id="SSF47616">
    <property type="entry name" value="GST C-terminal domain-like"/>
    <property type="match status" value="2"/>
</dbReference>
<dbReference type="SUPFAM" id="SSF52833">
    <property type="entry name" value="Thioredoxin-like"/>
    <property type="match status" value="2"/>
</dbReference>
<dbReference type="Gene3D" id="3.40.30.10">
    <property type="entry name" value="Glutaredoxin"/>
    <property type="match status" value="2"/>
</dbReference>
<sequence length="396" mass="45370">MDYYCNFVSPPSQSVILVAKKLDIKLNLRKMNIYDPVEMDTLSKLNPHHILPMLVDNGTVVFEPCAIVLYLVETYATNDALYPKDALVRCVVNQRLFFDVGTLFKQIYENVHVQMRNSQPSEKQVQRLQKAADVLERFLTERSYAAADQLTVADICLLVTVNALNLWLGYELAPYPRIRDWLGRVVAELPGCAEFQAEPVVFLARHLGLEFNHIVTSIYDPADFEALKKVNPQHTIPTLVDNGHILWESYAILIYLAEKYALDDSLYPKDACERSIVHQRLFFDSGMFQNTTLQAVLAHLRNNPITDEHLAKVKRGVEIVEMYLTDSPYVAGQKLTIADFSIFVSFCSLDMMKYDLTAYPNVQRWFAKMGTHIPDLEPTRKTIEEELRALLQSMNK</sequence>
<keyword evidence="4" id="KW-0808">Transferase</keyword>
<evidence type="ECO:0000256" key="1">
    <source>
        <dbReference type="ARBA" id="ARBA00009899"/>
    </source>
</evidence>
<protein>
    <recommendedName>
        <fullName evidence="3">glutathione transferase</fullName>
        <ecNumber evidence="3">2.5.1.18</ecNumber>
    </recommendedName>
    <alternativeName>
        <fullName evidence="5">GST class-theta</fullName>
    </alternativeName>
</protein>
<dbReference type="PANTHER" id="PTHR43969">
    <property type="entry name" value="GLUTATHIONE S TRANSFERASE D10, ISOFORM A-RELATED"/>
    <property type="match status" value="1"/>
</dbReference>
<evidence type="ECO:0000256" key="6">
    <source>
        <dbReference type="ARBA" id="ARBA00047960"/>
    </source>
</evidence>
<evidence type="ECO:0000256" key="3">
    <source>
        <dbReference type="ARBA" id="ARBA00012452"/>
    </source>
</evidence>
<dbReference type="EC" id="2.5.1.18" evidence="3"/>
<dbReference type="Proteomes" id="UP000075902">
    <property type="component" value="Unassembled WGS sequence"/>
</dbReference>
<dbReference type="STRING" id="34690.A0A182U4E8"/>
<dbReference type="InterPro" id="IPR036249">
    <property type="entry name" value="Thioredoxin-like_sf"/>
</dbReference>
<evidence type="ECO:0000313" key="10">
    <source>
        <dbReference type="Proteomes" id="UP000075902"/>
    </source>
</evidence>
<reference evidence="9" key="2">
    <citation type="submission" date="2020-05" db="UniProtKB">
        <authorList>
            <consortium name="EnsemblMetazoa"/>
        </authorList>
    </citation>
    <scope>IDENTIFICATION</scope>
    <source>
        <strain evidence="9">CM1001059</strain>
    </source>
</reference>
<proteinExistence type="inferred from homology"/>
<comment type="catalytic activity">
    <reaction evidence="6">
        <text>RX + glutathione = an S-substituted glutathione + a halide anion + H(+)</text>
        <dbReference type="Rhea" id="RHEA:16437"/>
        <dbReference type="ChEBI" id="CHEBI:15378"/>
        <dbReference type="ChEBI" id="CHEBI:16042"/>
        <dbReference type="ChEBI" id="CHEBI:17792"/>
        <dbReference type="ChEBI" id="CHEBI:57925"/>
        <dbReference type="ChEBI" id="CHEBI:90779"/>
        <dbReference type="EC" id="2.5.1.18"/>
    </reaction>
</comment>
<dbReference type="PROSITE" id="PS50405">
    <property type="entry name" value="GST_CTER"/>
    <property type="match status" value="2"/>
</dbReference>
<dbReference type="CDD" id="cd03177">
    <property type="entry name" value="GST_C_Delta_Epsilon"/>
    <property type="match status" value="2"/>
</dbReference>